<evidence type="ECO:0000313" key="2">
    <source>
        <dbReference type="Proteomes" id="UP000248703"/>
    </source>
</evidence>
<dbReference type="RefSeq" id="WP_111658606.1">
    <property type="nucleotide sequence ID" value="NZ_QLLO01000001.1"/>
</dbReference>
<protein>
    <submittedName>
        <fullName evidence="1">Uncharacterized protein</fullName>
    </submittedName>
</protein>
<dbReference type="EMBL" id="QLLO01000001">
    <property type="protein sequence ID" value="RAJ17970.1"/>
    <property type="molecule type" value="Genomic_DNA"/>
</dbReference>
<dbReference type="AlphaFoldDB" id="A0A327RLR6"/>
<dbReference type="Proteomes" id="UP000248703">
    <property type="component" value="Unassembled WGS sequence"/>
</dbReference>
<accession>A0A327RLR6</accession>
<comment type="caution">
    <text evidence="1">The sequence shown here is derived from an EMBL/GenBank/DDBJ whole genome shotgun (WGS) entry which is preliminary data.</text>
</comment>
<gene>
    <name evidence="1" type="ORF">LY08_00240</name>
</gene>
<name>A0A327RLR6_9FLAO</name>
<evidence type="ECO:0000313" key="1">
    <source>
        <dbReference type="EMBL" id="RAJ17970.1"/>
    </source>
</evidence>
<organism evidence="1 2">
    <name type="scientific">Olleya aquimaris</name>
    <dbReference type="NCBI Taxonomy" id="639310"/>
    <lineage>
        <taxon>Bacteria</taxon>
        <taxon>Pseudomonadati</taxon>
        <taxon>Bacteroidota</taxon>
        <taxon>Flavobacteriia</taxon>
        <taxon>Flavobacteriales</taxon>
        <taxon>Flavobacteriaceae</taxon>
    </lineage>
</organism>
<sequence>MRLSLLCIVCCVFNLSAQEDDTPKTINDFNFESTTNPAFSILEETPTAINTPENLKSLALYVSNGFANGNIALETNPYWLLSNKKDKSYKDYRGISTNKKSEYRIDPFKSLQTNTSFSLGYIQKKFEGFEEAKKTLAIGLRTTLFEYYGKERTTTLLDVINIVDKAYTNEALTKFDKYIRGFNETTPNRKKCEDFIENGNIPKNYSDAAVKFLEKYEQYKTNYIDADALVKAYFTETSKKVLDFYFNPKNIKPLIRLDGAVAYSLLFKENEINSSTANRVGSWLTLDVAFQFNDKNYLHLYGIGRYIDNGFNVDETLNYFNENFWDVGGKLELELNNFKLAYEYLERSGNDEQFRSVGNITYQINPKISITGGFGKDFPVKDNLITIIGINWGLDLGEGAFTN</sequence>
<reference evidence="1 2" key="1">
    <citation type="submission" date="2018-06" db="EMBL/GenBank/DDBJ databases">
        <title>Genomic Encyclopedia of Archaeal and Bacterial Type Strains, Phase II (KMG-II): from individual species to whole genera.</title>
        <authorList>
            <person name="Goeker M."/>
        </authorList>
    </citation>
    <scope>NUCLEOTIDE SEQUENCE [LARGE SCALE GENOMIC DNA]</scope>
    <source>
        <strain evidence="1 2">DSM 24464</strain>
    </source>
</reference>
<keyword evidence="2" id="KW-1185">Reference proteome</keyword>
<dbReference type="OrthoDB" id="623250at2"/>
<proteinExistence type="predicted"/>